<organism evidence="1 2">
    <name type="scientific">Krasilnikovia cinnamomea</name>
    <dbReference type="NCBI Taxonomy" id="349313"/>
    <lineage>
        <taxon>Bacteria</taxon>
        <taxon>Bacillati</taxon>
        <taxon>Actinomycetota</taxon>
        <taxon>Actinomycetes</taxon>
        <taxon>Micromonosporales</taxon>
        <taxon>Micromonosporaceae</taxon>
        <taxon>Krasilnikovia</taxon>
    </lineage>
</organism>
<accession>A0A4Q7ZDG5</accession>
<dbReference type="Gene3D" id="1.10.1220.170">
    <property type="match status" value="1"/>
</dbReference>
<evidence type="ECO:0000313" key="1">
    <source>
        <dbReference type="EMBL" id="RZU48732.1"/>
    </source>
</evidence>
<protein>
    <submittedName>
        <fullName evidence="1">Uncharacterized protein</fullName>
    </submittedName>
</protein>
<proteinExistence type="predicted"/>
<evidence type="ECO:0000313" key="2">
    <source>
        <dbReference type="Proteomes" id="UP000292564"/>
    </source>
</evidence>
<dbReference type="Proteomes" id="UP000292564">
    <property type="component" value="Unassembled WGS sequence"/>
</dbReference>
<name>A0A4Q7ZDG5_9ACTN</name>
<sequence length="323" mass="35529">MSYPTRTVRAMSRKIIKQLAAAADAAAHMLAESEASAYRAQSLLDALAAANSTAVRALPPDDSVREVRRYRDADGREMVELEVEIDDDLVPFLAIQPDPNAFIVEAVQRAANKSVLGRRAYHQRLSAAMKGFGLSVGWGADLQMWMEHHPDPPRRSTPELLTTHAQWLSQQASCQHHRGGSEMDETDYLLNNPANAERLRPGVEELNADRETTADSVEDMTHAGEQQQGEYDRAPAMQCLVCGATLQDNGTSTEPPRPSDGVVVTIPGNYGSTAYDPSGDRHLVAYLCDPCLTAKAQDQIILEVEVTRIIPQLTATTWRPERD</sequence>
<dbReference type="AlphaFoldDB" id="A0A4Q7ZDG5"/>
<dbReference type="EMBL" id="SHKY01000001">
    <property type="protein sequence ID" value="RZU48732.1"/>
    <property type="molecule type" value="Genomic_DNA"/>
</dbReference>
<comment type="caution">
    <text evidence="1">The sequence shown here is derived from an EMBL/GenBank/DDBJ whole genome shotgun (WGS) entry which is preliminary data.</text>
</comment>
<gene>
    <name evidence="1" type="ORF">EV385_0453</name>
</gene>
<keyword evidence="2" id="KW-1185">Reference proteome</keyword>
<reference evidence="1 2" key="1">
    <citation type="submission" date="2019-02" db="EMBL/GenBank/DDBJ databases">
        <title>Sequencing the genomes of 1000 actinobacteria strains.</title>
        <authorList>
            <person name="Klenk H.-P."/>
        </authorList>
    </citation>
    <scope>NUCLEOTIDE SEQUENCE [LARGE SCALE GENOMIC DNA]</scope>
    <source>
        <strain evidence="1 2">DSM 45162</strain>
    </source>
</reference>